<dbReference type="PANTHER" id="PTHR35795:SF1">
    <property type="entry name" value="BIS(5'-NUCLEOSYL)-TETRAPHOSPHATASE, SYMMETRICAL"/>
    <property type="match status" value="1"/>
</dbReference>
<dbReference type="CDD" id="cd00077">
    <property type="entry name" value="HDc"/>
    <property type="match status" value="1"/>
</dbReference>
<keyword evidence="4 8" id="KW-0378">Hydrolase</keyword>
<dbReference type="EMBL" id="FTNC01000007">
    <property type="protein sequence ID" value="SIQ71283.1"/>
    <property type="molecule type" value="Genomic_DNA"/>
</dbReference>
<dbReference type="InterPro" id="IPR006674">
    <property type="entry name" value="HD_domain"/>
</dbReference>
<gene>
    <name evidence="8" type="ORF">SAMN05421834_10774</name>
</gene>
<dbReference type="InterPro" id="IPR003607">
    <property type="entry name" value="HD/PDEase_dom"/>
</dbReference>
<dbReference type="SUPFAM" id="SSF109604">
    <property type="entry name" value="HD-domain/PDEase-like"/>
    <property type="match status" value="1"/>
</dbReference>
<dbReference type="GO" id="GO:0008803">
    <property type="term" value="F:bis(5'-nucleosyl)-tetraphosphatase (symmetrical) activity"/>
    <property type="evidence" value="ECO:0007669"/>
    <property type="project" value="UniProtKB-EC"/>
</dbReference>
<dbReference type="OrthoDB" id="5295945at2"/>
<dbReference type="InterPro" id="IPR006675">
    <property type="entry name" value="HDIG_dom"/>
</dbReference>
<dbReference type="Proteomes" id="UP000185669">
    <property type="component" value="Unassembled WGS sequence"/>
</dbReference>
<dbReference type="AlphaFoldDB" id="A0A1N6V072"/>
<reference evidence="9" key="1">
    <citation type="submission" date="2017-01" db="EMBL/GenBank/DDBJ databases">
        <authorList>
            <person name="Varghese N."/>
            <person name="Submissions S."/>
        </authorList>
    </citation>
    <scope>NUCLEOTIDE SEQUENCE [LARGE SCALE GENOMIC DNA]</scope>
    <source>
        <strain evidence="9">ATCC 700103</strain>
    </source>
</reference>
<evidence type="ECO:0000256" key="4">
    <source>
        <dbReference type="ARBA" id="ARBA00022801"/>
    </source>
</evidence>
<proteinExistence type="predicted"/>
<comment type="catalytic activity">
    <reaction evidence="6">
        <text>P(1),P(4)-bis(5'-adenosyl) tetraphosphate + H2O = 2 ADP + 2 H(+)</text>
        <dbReference type="Rhea" id="RHEA:24252"/>
        <dbReference type="ChEBI" id="CHEBI:15377"/>
        <dbReference type="ChEBI" id="CHEBI:15378"/>
        <dbReference type="ChEBI" id="CHEBI:58141"/>
        <dbReference type="ChEBI" id="CHEBI:456216"/>
        <dbReference type="EC" id="3.6.1.41"/>
    </reaction>
</comment>
<dbReference type="EC" id="3.6.1.41" evidence="1"/>
<dbReference type="PANTHER" id="PTHR35795">
    <property type="entry name" value="SLR1885 PROTEIN"/>
    <property type="match status" value="1"/>
</dbReference>
<keyword evidence="2" id="KW-0479">Metal-binding</keyword>
<protein>
    <recommendedName>
        <fullName evidence="1">bis(5'-nucleosyl)-tetraphosphatase (symmetrical)</fullName>
        <ecNumber evidence="1">3.6.1.41</ecNumber>
    </recommendedName>
</protein>
<keyword evidence="3" id="KW-0547">Nucleotide-binding</keyword>
<keyword evidence="9" id="KW-1185">Reference proteome</keyword>
<evidence type="ECO:0000256" key="1">
    <source>
        <dbReference type="ARBA" id="ARBA00012506"/>
    </source>
</evidence>
<evidence type="ECO:0000256" key="6">
    <source>
        <dbReference type="ARBA" id="ARBA00049417"/>
    </source>
</evidence>
<accession>A0A1N6V072</accession>
<dbReference type="SMART" id="SM00471">
    <property type="entry name" value="HDc"/>
    <property type="match status" value="1"/>
</dbReference>
<evidence type="ECO:0000256" key="3">
    <source>
        <dbReference type="ARBA" id="ARBA00022741"/>
    </source>
</evidence>
<dbReference type="STRING" id="56779.SAMN05421834_10774"/>
<evidence type="ECO:0000313" key="8">
    <source>
        <dbReference type="EMBL" id="SIQ71283.1"/>
    </source>
</evidence>
<dbReference type="RefSeq" id="WP_076544542.1">
    <property type="nucleotide sequence ID" value="NZ_FTNC01000007.1"/>
</dbReference>
<dbReference type="Pfam" id="PF01966">
    <property type="entry name" value="HD"/>
    <property type="match status" value="1"/>
</dbReference>
<evidence type="ECO:0000256" key="5">
    <source>
        <dbReference type="ARBA" id="ARBA00023004"/>
    </source>
</evidence>
<dbReference type="GO" id="GO:0046872">
    <property type="term" value="F:metal ion binding"/>
    <property type="evidence" value="ECO:0007669"/>
    <property type="project" value="UniProtKB-KW"/>
</dbReference>
<name>A0A1N6V072_9FIRM</name>
<evidence type="ECO:0000259" key="7">
    <source>
        <dbReference type="PROSITE" id="PS51831"/>
    </source>
</evidence>
<dbReference type="NCBIfam" id="TIGR00277">
    <property type="entry name" value="HDIG"/>
    <property type="match status" value="1"/>
</dbReference>
<dbReference type="PROSITE" id="PS51831">
    <property type="entry name" value="HD"/>
    <property type="match status" value="1"/>
</dbReference>
<feature type="domain" description="HD" evidence="7">
    <location>
        <begin position="25"/>
        <end position="140"/>
    </location>
</feature>
<dbReference type="Gene3D" id="1.10.3210.10">
    <property type="entry name" value="Hypothetical protein af1432"/>
    <property type="match status" value="1"/>
</dbReference>
<dbReference type="NCBIfam" id="TIGR00488">
    <property type="entry name" value="bis(5'-nucleosyl)-tetraphosphatase (symmetrical) YqeK"/>
    <property type="match status" value="1"/>
</dbReference>
<dbReference type="GO" id="GO:0000166">
    <property type="term" value="F:nucleotide binding"/>
    <property type="evidence" value="ECO:0007669"/>
    <property type="project" value="UniProtKB-KW"/>
</dbReference>
<dbReference type="InterPro" id="IPR051094">
    <property type="entry name" value="Diverse_Catalytic_Enzymes"/>
</dbReference>
<evidence type="ECO:0000313" key="9">
    <source>
        <dbReference type="Proteomes" id="UP000185669"/>
    </source>
</evidence>
<organism evidence="8 9">
    <name type="scientific">Halanaerobium kushneri</name>
    <dbReference type="NCBI Taxonomy" id="56779"/>
    <lineage>
        <taxon>Bacteria</taxon>
        <taxon>Bacillati</taxon>
        <taxon>Bacillota</taxon>
        <taxon>Clostridia</taxon>
        <taxon>Halanaerobiales</taxon>
        <taxon>Halanaerobiaceae</taxon>
        <taxon>Halanaerobium</taxon>
    </lineage>
</organism>
<sequence>MSLNKKNSNSNLDLEKIKSLLGKERYQHTKMVLKSALKLAKKLGLDLTKVETAALLHDIAKSKRDFELKEIIKDSRWEPDQLELEIEPVLHAPAGAVMAEELFGVTDLEILEAIRFHTLGHPEMGKIAQVIYAADFISEDRNFDGLDGIRSEIESNFYFGLYLITTHIFRYQLEKNNFIHPYSNDLRNKLLKKRSD</sequence>
<dbReference type="InterPro" id="IPR005249">
    <property type="entry name" value="YqeK"/>
</dbReference>
<keyword evidence="5" id="KW-0408">Iron</keyword>
<evidence type="ECO:0000256" key="2">
    <source>
        <dbReference type="ARBA" id="ARBA00022723"/>
    </source>
</evidence>